<gene>
    <name evidence="6" type="ORF">AFE02nite_19460</name>
</gene>
<keyword evidence="7" id="KW-1185">Reference proteome</keyword>
<dbReference type="GO" id="GO:0007156">
    <property type="term" value="P:homophilic cell adhesion via plasma membrane adhesion molecules"/>
    <property type="evidence" value="ECO:0007669"/>
    <property type="project" value="TreeGrafter"/>
</dbReference>
<dbReference type="SMART" id="SM00409">
    <property type="entry name" value="IG"/>
    <property type="match status" value="6"/>
</dbReference>
<dbReference type="GO" id="GO:0005886">
    <property type="term" value="C:plasma membrane"/>
    <property type="evidence" value="ECO:0007669"/>
    <property type="project" value="TreeGrafter"/>
</dbReference>
<dbReference type="InterPro" id="IPR036179">
    <property type="entry name" value="Ig-like_dom_sf"/>
</dbReference>
<keyword evidence="3" id="KW-0812">Transmembrane</keyword>
<name>A0A511YYD3_9CELL</name>
<dbReference type="Proteomes" id="UP000321484">
    <property type="component" value="Unassembled WGS sequence"/>
</dbReference>
<accession>A0A511YYD3</accession>
<evidence type="ECO:0000256" key="3">
    <source>
        <dbReference type="SAM" id="Phobius"/>
    </source>
</evidence>
<proteinExistence type="predicted"/>
<dbReference type="InterPro" id="IPR013783">
    <property type="entry name" value="Ig-like_fold"/>
</dbReference>
<protein>
    <recommendedName>
        <fullName evidence="5">Ig-like domain-containing protein</fullName>
    </recommendedName>
</protein>
<dbReference type="EMBL" id="BJYK01000005">
    <property type="protein sequence ID" value="GEN80212.1"/>
    <property type="molecule type" value="Genomic_DNA"/>
</dbReference>
<keyword evidence="3" id="KW-1133">Transmembrane helix</keyword>
<feature type="region of interest" description="Disordered" evidence="2">
    <location>
        <begin position="1327"/>
        <end position="1346"/>
    </location>
</feature>
<feature type="domain" description="Ig-like" evidence="5">
    <location>
        <begin position="1015"/>
        <end position="1101"/>
    </location>
</feature>
<dbReference type="InterPro" id="IPR003599">
    <property type="entry name" value="Ig_sub"/>
</dbReference>
<feature type="domain" description="Ig-like" evidence="5">
    <location>
        <begin position="474"/>
        <end position="559"/>
    </location>
</feature>
<evidence type="ECO:0000256" key="4">
    <source>
        <dbReference type="SAM" id="SignalP"/>
    </source>
</evidence>
<dbReference type="RefSeq" id="WP_146819554.1">
    <property type="nucleotide sequence ID" value="NZ_BJYK01000005.1"/>
</dbReference>
<dbReference type="InterPro" id="IPR007110">
    <property type="entry name" value="Ig-like_dom"/>
</dbReference>
<organism evidence="6 7">
    <name type="scientific">Actinotalea fermentans</name>
    <dbReference type="NCBI Taxonomy" id="43671"/>
    <lineage>
        <taxon>Bacteria</taxon>
        <taxon>Bacillati</taxon>
        <taxon>Actinomycetota</taxon>
        <taxon>Actinomycetes</taxon>
        <taxon>Micrococcales</taxon>
        <taxon>Cellulomonadaceae</taxon>
        <taxon>Actinotalea</taxon>
    </lineage>
</organism>
<dbReference type="InterPro" id="IPR011050">
    <property type="entry name" value="Pectin_lyase_fold/virulence"/>
</dbReference>
<dbReference type="SMART" id="SM00710">
    <property type="entry name" value="PbH1"/>
    <property type="match status" value="5"/>
</dbReference>
<dbReference type="PANTHER" id="PTHR10075">
    <property type="entry name" value="BASIGIN RELATED"/>
    <property type="match status" value="1"/>
</dbReference>
<dbReference type="PANTHER" id="PTHR10075:SF100">
    <property type="entry name" value="FASCICLIN-2"/>
    <property type="match status" value="1"/>
</dbReference>
<evidence type="ECO:0000313" key="6">
    <source>
        <dbReference type="EMBL" id="GEN80212.1"/>
    </source>
</evidence>
<dbReference type="GO" id="GO:0005975">
    <property type="term" value="P:carbohydrate metabolic process"/>
    <property type="evidence" value="ECO:0007669"/>
    <property type="project" value="UniProtKB-ARBA"/>
</dbReference>
<evidence type="ECO:0000259" key="5">
    <source>
        <dbReference type="PROSITE" id="PS50835"/>
    </source>
</evidence>
<dbReference type="SUPFAM" id="SSF51126">
    <property type="entry name" value="Pectin lyase-like"/>
    <property type="match status" value="1"/>
</dbReference>
<reference evidence="6 7" key="1">
    <citation type="submission" date="2019-07" db="EMBL/GenBank/DDBJ databases">
        <title>Whole genome shotgun sequence of Actinotalea fermentans NBRC 105374.</title>
        <authorList>
            <person name="Hosoyama A."/>
            <person name="Uohara A."/>
            <person name="Ohji S."/>
            <person name="Ichikawa N."/>
        </authorList>
    </citation>
    <scope>NUCLEOTIDE SEQUENCE [LARGE SCALE GENOMIC DNA]</scope>
    <source>
        <strain evidence="6 7">NBRC 105374</strain>
    </source>
</reference>
<dbReference type="InterPro" id="IPR013098">
    <property type="entry name" value="Ig_I-set"/>
</dbReference>
<feature type="compositionally biased region" description="Gly residues" evidence="2">
    <location>
        <begin position="1331"/>
        <end position="1340"/>
    </location>
</feature>
<evidence type="ECO:0000256" key="2">
    <source>
        <dbReference type="SAM" id="MobiDB-lite"/>
    </source>
</evidence>
<dbReference type="SUPFAM" id="SSF48726">
    <property type="entry name" value="Immunoglobulin"/>
    <property type="match status" value="7"/>
</dbReference>
<feature type="chain" id="PRO_5022061142" description="Ig-like domain-containing protein" evidence="4">
    <location>
        <begin position="33"/>
        <end position="1381"/>
    </location>
</feature>
<dbReference type="OrthoDB" id="904022at2"/>
<keyword evidence="4" id="KW-0732">Signal</keyword>
<keyword evidence="3" id="KW-0472">Membrane</keyword>
<keyword evidence="1" id="KW-0393">Immunoglobulin domain</keyword>
<comment type="caution">
    <text evidence="6">The sequence shown here is derived from an EMBL/GenBank/DDBJ whole genome shotgun (WGS) entry which is preliminary data.</text>
</comment>
<dbReference type="InterPro" id="IPR006626">
    <property type="entry name" value="PbH1"/>
</dbReference>
<dbReference type="PROSITE" id="PS50835">
    <property type="entry name" value="IG_LIKE"/>
    <property type="match status" value="2"/>
</dbReference>
<evidence type="ECO:0000256" key="1">
    <source>
        <dbReference type="ARBA" id="ARBA00023319"/>
    </source>
</evidence>
<feature type="transmembrane region" description="Helical" evidence="3">
    <location>
        <begin position="1353"/>
        <end position="1374"/>
    </location>
</feature>
<evidence type="ECO:0000313" key="7">
    <source>
        <dbReference type="Proteomes" id="UP000321484"/>
    </source>
</evidence>
<dbReference type="Pfam" id="PF07679">
    <property type="entry name" value="I-set"/>
    <property type="match status" value="1"/>
</dbReference>
<dbReference type="Gene3D" id="2.60.40.10">
    <property type="entry name" value="Immunoglobulins"/>
    <property type="match status" value="4"/>
</dbReference>
<dbReference type="GO" id="GO:0098632">
    <property type="term" value="F:cell-cell adhesion mediator activity"/>
    <property type="evidence" value="ECO:0007669"/>
    <property type="project" value="TreeGrafter"/>
</dbReference>
<feature type="signal peptide" evidence="4">
    <location>
        <begin position="1"/>
        <end position="32"/>
    </location>
</feature>
<sequence>MIFGRRVPARPIAVGIVLAAVTAGAVVAPAQAAATITVTTTADAAIGPDCDDGLATTSLREALCQAADASGGAVVALPAGTYALVLGALVIDPGHPSILSLVGAGAATTTIDARGVSRVLDVDASLTGGVDLTVQGVTLRGGVGTPGTGGGGAIIAGSVDPAAPDSLTLLDCALTGNRNASGVGTPTDVGGAVSMTGGTLSVARCTFSQNTSYGAGGSAIGYTGVGGTDTVDVTGSVFVDNTVDGTTAGIDVGGALDVAWGSPATTVTGSTFLRNLLTTGTRAARGSAVRVAAGSATLTGVDVAGNRAVGGIGSTAAVHLNAGVVSDSRIVGNVTTVGDMDTRAGVAGASSAVRTWWGCTDLGPACDSAGGATTAPHAVPSLTLAPATASVGDAVTATADLRLSDGAAATAALRGAMAGAAISWLPASLGFTSTLPFHAAGPATATFTAAGAATVTVSIDGVAVSADLAVAIPPAVTDDPDDTEVVEGSDATFTAAASGAPAPTVAWESRADASSSWEPVPGATSATLTLPDLPRADDGTQVRAVFTNSSGTATSAAATVRVAWGPEDLTDPADVSGLVGDAVTFSVSASGRPVPTVAWETSTDGVSWTVVAGETDWSYTRTLGAGDDGLRVRAVATGATGDVESASARVTLLSAPAITTPPADTAVDPGQDGVFTVAGTGVPTPSITWQFRVNGGGWLTASATTGTFTFEDVTVDVDGVEVRALLTNAHGTATSDVATLRVFHGPTITTQPSSVTGSTGDAVSFTVAAEGYPVPGVAWQTSTDGLTWDPVPDVTSATYTRTLSTSDDGLRVRALVTGRSGQVPSGTAVVTVRDVPTVTNPAAADVAVGGDAGFTVTVGGYPAATVTWERRASAADPWTEAGTGTSLLLADVTRADDGTQVRAIATNAAGTATSQVATLTVRWAPSFLLAPVDASGLAGDAVTFRALAEANPAPTIAWQTSTDGTTWTPVPGETAWTYTRTLAAADDGLWVRAVATNSEGSAESGAARITIDTSPTFPVGPGNAVADLGTSATFSVTVAGRPAPDVAWEVDADATGDWVAVPGVSGTSLVVPATEAAHGSRYRAVATSTRGAATSAPATLTVLVPPTVTDPHDVATAPGRAVTFSVDVSGRPLPDVVWQSSSDGGVTWEAVGGGLALTLTATLADDGRLFRAVASAELVSGVTDAVSAPAELVVAEAPQVLDGPGPLTTLTAGAPRTLTWTVLGAGTTAQWEVSRDGGVTWSPLPAGWAAGAPVAGAPAVGASVANAPLPSALGSGLAAQAAGPAVRTTHSVTLTPAAADDGAHVRLTVTTAGGSVTVSTALDVVVPPAASGGGTGGGTGTRPALSDTGADPLPLVALSALLAAAGVVVLAGAARRRELRG</sequence>